<dbReference type="Proteomes" id="UP000309544">
    <property type="component" value="Unassembled WGS sequence"/>
</dbReference>
<dbReference type="EMBL" id="VDCI01000003">
    <property type="protein sequence ID" value="TNJ36924.1"/>
    <property type="molecule type" value="Genomic_DNA"/>
</dbReference>
<keyword evidence="3" id="KW-1185">Reference proteome</keyword>
<keyword evidence="1" id="KW-0732">Signal</keyword>
<comment type="caution">
    <text evidence="2">The sequence shown here is derived from an EMBL/GenBank/DDBJ whole genome shotgun (WGS) entry which is preliminary data.</text>
</comment>
<sequence length="118" mass="12964">MQHINRIMQHTGIRTLLFMFMLIGFSASAAMAMDIDTARQQGLAGETDSGYLAVPPNAAGDAMPIITTVNEQRRAEYTRIATRNGIAAEVVGTMMFEKIYPTLAPGTWVRINGSWSQK</sequence>
<evidence type="ECO:0000313" key="2">
    <source>
        <dbReference type="EMBL" id="TNJ36924.1"/>
    </source>
</evidence>
<protein>
    <submittedName>
        <fullName evidence="2">DUF1318 domain-containing protein</fullName>
    </submittedName>
</protein>
<name>A0A5C4S0I1_PROVB</name>
<dbReference type="Pfam" id="PF07027">
    <property type="entry name" value="DUF1318"/>
    <property type="match status" value="1"/>
</dbReference>
<organism evidence="2 3">
    <name type="scientific">Prosthecochloris vibrioformis</name>
    <name type="common">Chlorobium vibrioforme</name>
    <dbReference type="NCBI Taxonomy" id="1098"/>
    <lineage>
        <taxon>Bacteria</taxon>
        <taxon>Pseudomonadati</taxon>
        <taxon>Chlorobiota</taxon>
        <taxon>Chlorobiia</taxon>
        <taxon>Chlorobiales</taxon>
        <taxon>Chlorobiaceae</taxon>
        <taxon>Prosthecochloris</taxon>
    </lineage>
</organism>
<gene>
    <name evidence="2" type="ORF">FGF68_04950</name>
</gene>
<feature type="signal peptide" evidence="1">
    <location>
        <begin position="1"/>
        <end position="29"/>
    </location>
</feature>
<dbReference type="RefSeq" id="WP_068867211.1">
    <property type="nucleotide sequence ID" value="NZ_VDCI01000003.1"/>
</dbReference>
<proteinExistence type="predicted"/>
<dbReference type="InterPro" id="IPR008309">
    <property type="entry name" value="YdbL"/>
</dbReference>
<accession>A0A5C4S0I1</accession>
<feature type="chain" id="PRO_5023137442" evidence="1">
    <location>
        <begin position="30"/>
        <end position="118"/>
    </location>
</feature>
<evidence type="ECO:0000313" key="3">
    <source>
        <dbReference type="Proteomes" id="UP000309544"/>
    </source>
</evidence>
<dbReference type="PIRSF" id="PIRSF025560">
    <property type="entry name" value="UCP025560"/>
    <property type="match status" value="1"/>
</dbReference>
<reference evidence="2 3" key="1">
    <citation type="submission" date="2019-05" db="EMBL/GenBank/DDBJ databases">
        <title>Draft Whole-Genome sequence of the green sulfur bacterium Prosthecochloris vibrioformis DSM 260.</title>
        <authorList>
            <person name="Meyer T.E."/>
            <person name="Kyndt J.A."/>
        </authorList>
    </citation>
    <scope>NUCLEOTIDE SEQUENCE [LARGE SCALE GENOMIC DNA]</scope>
    <source>
        <strain evidence="2 3">DSM 260</strain>
    </source>
</reference>
<dbReference type="AlphaFoldDB" id="A0A5C4S0I1"/>
<evidence type="ECO:0000256" key="1">
    <source>
        <dbReference type="SAM" id="SignalP"/>
    </source>
</evidence>